<gene>
    <name evidence="1" type="ORF">DFH07DRAFT_784901</name>
</gene>
<sequence>MYHCRSQKLGPSWWAGTSEETTEDCFDGVSTCATSMIYEFVRVMRGALSVIANSNVWVGFWVTIPSWVKSDRKRLTLLESVDLYIHGRNVVGVRELPASR</sequence>
<dbReference type="Proteomes" id="UP001215280">
    <property type="component" value="Unassembled WGS sequence"/>
</dbReference>
<organism evidence="1 2">
    <name type="scientific">Mycena maculata</name>
    <dbReference type="NCBI Taxonomy" id="230809"/>
    <lineage>
        <taxon>Eukaryota</taxon>
        <taxon>Fungi</taxon>
        <taxon>Dikarya</taxon>
        <taxon>Basidiomycota</taxon>
        <taxon>Agaricomycotina</taxon>
        <taxon>Agaricomycetes</taxon>
        <taxon>Agaricomycetidae</taxon>
        <taxon>Agaricales</taxon>
        <taxon>Marasmiineae</taxon>
        <taxon>Mycenaceae</taxon>
        <taxon>Mycena</taxon>
    </lineage>
</organism>
<proteinExistence type="predicted"/>
<reference evidence="1" key="1">
    <citation type="submission" date="2023-03" db="EMBL/GenBank/DDBJ databases">
        <title>Massive genome expansion in bonnet fungi (Mycena s.s.) driven by repeated elements and novel gene families across ecological guilds.</title>
        <authorList>
            <consortium name="Lawrence Berkeley National Laboratory"/>
            <person name="Harder C.B."/>
            <person name="Miyauchi S."/>
            <person name="Viragh M."/>
            <person name="Kuo A."/>
            <person name="Thoen E."/>
            <person name="Andreopoulos B."/>
            <person name="Lu D."/>
            <person name="Skrede I."/>
            <person name="Drula E."/>
            <person name="Henrissat B."/>
            <person name="Morin E."/>
            <person name="Kohler A."/>
            <person name="Barry K."/>
            <person name="LaButti K."/>
            <person name="Morin E."/>
            <person name="Salamov A."/>
            <person name="Lipzen A."/>
            <person name="Mereny Z."/>
            <person name="Hegedus B."/>
            <person name="Baldrian P."/>
            <person name="Stursova M."/>
            <person name="Weitz H."/>
            <person name="Taylor A."/>
            <person name="Grigoriev I.V."/>
            <person name="Nagy L.G."/>
            <person name="Martin F."/>
            <person name="Kauserud H."/>
        </authorList>
    </citation>
    <scope>NUCLEOTIDE SEQUENCE</scope>
    <source>
        <strain evidence="1">CBHHK188m</strain>
    </source>
</reference>
<comment type="caution">
    <text evidence="1">The sequence shown here is derived from an EMBL/GenBank/DDBJ whole genome shotgun (WGS) entry which is preliminary data.</text>
</comment>
<evidence type="ECO:0000313" key="1">
    <source>
        <dbReference type="EMBL" id="KAJ7718567.1"/>
    </source>
</evidence>
<dbReference type="EMBL" id="JARJLG010000304">
    <property type="protein sequence ID" value="KAJ7718567.1"/>
    <property type="molecule type" value="Genomic_DNA"/>
</dbReference>
<keyword evidence="2" id="KW-1185">Reference proteome</keyword>
<name>A0AAD7HET4_9AGAR</name>
<protein>
    <submittedName>
        <fullName evidence="1">Uncharacterized protein</fullName>
    </submittedName>
</protein>
<accession>A0AAD7HET4</accession>
<evidence type="ECO:0000313" key="2">
    <source>
        <dbReference type="Proteomes" id="UP001215280"/>
    </source>
</evidence>
<dbReference type="AlphaFoldDB" id="A0AAD7HET4"/>